<evidence type="ECO:0000313" key="5">
    <source>
        <dbReference type="Proteomes" id="UP001243009"/>
    </source>
</evidence>
<feature type="chain" id="PRO_5046588270" evidence="2">
    <location>
        <begin position="24"/>
        <end position="230"/>
    </location>
</feature>
<organism evidence="4 5">
    <name type="scientific">Paracraurococcus lichenis</name>
    <dbReference type="NCBI Taxonomy" id="3064888"/>
    <lineage>
        <taxon>Bacteria</taxon>
        <taxon>Pseudomonadati</taxon>
        <taxon>Pseudomonadota</taxon>
        <taxon>Alphaproteobacteria</taxon>
        <taxon>Acetobacterales</taxon>
        <taxon>Roseomonadaceae</taxon>
        <taxon>Paracraurococcus</taxon>
    </lineage>
</organism>
<accession>A0ABT9E6N4</accession>
<proteinExistence type="predicted"/>
<evidence type="ECO:0000313" key="4">
    <source>
        <dbReference type="EMBL" id="MDO9711710.1"/>
    </source>
</evidence>
<dbReference type="Proteomes" id="UP001243009">
    <property type="component" value="Unassembled WGS sequence"/>
</dbReference>
<dbReference type="Pfam" id="PF13628">
    <property type="entry name" value="DUF4142"/>
    <property type="match status" value="2"/>
</dbReference>
<feature type="domain" description="DUF4142" evidence="3">
    <location>
        <begin position="60"/>
        <end position="114"/>
    </location>
</feature>
<comment type="caution">
    <text evidence="4">The sequence shown here is derived from an EMBL/GenBank/DDBJ whole genome shotgun (WGS) entry which is preliminary data.</text>
</comment>
<feature type="compositionally biased region" description="Low complexity" evidence="1">
    <location>
        <begin position="43"/>
        <end position="54"/>
    </location>
</feature>
<feature type="signal peptide" evidence="2">
    <location>
        <begin position="1"/>
        <end position="23"/>
    </location>
</feature>
<dbReference type="Gene3D" id="1.20.1260.10">
    <property type="match status" value="1"/>
</dbReference>
<feature type="region of interest" description="Disordered" evidence="1">
    <location>
        <begin position="112"/>
        <end position="153"/>
    </location>
</feature>
<gene>
    <name evidence="4" type="ORF">Q7A36_25405</name>
</gene>
<dbReference type="RefSeq" id="WP_305106566.1">
    <property type="nucleotide sequence ID" value="NZ_JAUTWS010000033.1"/>
</dbReference>
<dbReference type="InterPro" id="IPR006311">
    <property type="entry name" value="TAT_signal"/>
</dbReference>
<feature type="compositionally biased region" description="Polar residues" evidence="1">
    <location>
        <begin position="130"/>
        <end position="146"/>
    </location>
</feature>
<dbReference type="PANTHER" id="PTHR38593:SF1">
    <property type="entry name" value="BLR2558 PROTEIN"/>
    <property type="match status" value="1"/>
</dbReference>
<protein>
    <submittedName>
        <fullName evidence="4">DUF4142 domain-containing protein</fullName>
    </submittedName>
</protein>
<evidence type="ECO:0000259" key="3">
    <source>
        <dbReference type="Pfam" id="PF13628"/>
    </source>
</evidence>
<sequence>MHRINRRLTLLAGAALAAGPALAQTEQQRAQAVQGQVGGAGQAGTPAPAATGARAEVVTTPEFIRLATMSDRFEIASSRLAGEKSQNAQVKEFAQHMIRDHEKTTKERLTLAQQIPGSGTGADVPLPNGRESQGNAQSGPITNAQGGPQPEGLDQQHTALLQQLQQASGAELDRLYARQQVTAHQQAVDMFRNYGQSGDNPQLKQWVQKTLPDLEQHLQLAQRLQQGLQG</sequence>
<name>A0ABT9E6N4_9PROT</name>
<keyword evidence="5" id="KW-1185">Reference proteome</keyword>
<feature type="domain" description="DUF4142" evidence="3">
    <location>
        <begin position="145"/>
        <end position="224"/>
    </location>
</feature>
<dbReference type="PROSITE" id="PS51318">
    <property type="entry name" value="TAT"/>
    <property type="match status" value="1"/>
</dbReference>
<dbReference type="EMBL" id="JAUTWS010000033">
    <property type="protein sequence ID" value="MDO9711710.1"/>
    <property type="molecule type" value="Genomic_DNA"/>
</dbReference>
<dbReference type="InterPro" id="IPR012347">
    <property type="entry name" value="Ferritin-like"/>
</dbReference>
<evidence type="ECO:0000256" key="1">
    <source>
        <dbReference type="SAM" id="MobiDB-lite"/>
    </source>
</evidence>
<reference evidence="4 5" key="1">
    <citation type="submission" date="2023-08" db="EMBL/GenBank/DDBJ databases">
        <title>The draft genome sequence of Paracraurococcus sp. LOR1-02.</title>
        <authorList>
            <person name="Kingkaew E."/>
            <person name="Tanasupawat S."/>
        </authorList>
    </citation>
    <scope>NUCLEOTIDE SEQUENCE [LARGE SCALE GENOMIC DNA]</scope>
    <source>
        <strain evidence="4 5">LOR1-02</strain>
    </source>
</reference>
<evidence type="ECO:0000256" key="2">
    <source>
        <dbReference type="SAM" id="SignalP"/>
    </source>
</evidence>
<dbReference type="PANTHER" id="PTHR38593">
    <property type="entry name" value="BLR2558 PROTEIN"/>
    <property type="match status" value="1"/>
</dbReference>
<dbReference type="InterPro" id="IPR025419">
    <property type="entry name" value="DUF4142"/>
</dbReference>
<keyword evidence="2" id="KW-0732">Signal</keyword>
<feature type="region of interest" description="Disordered" evidence="1">
    <location>
        <begin position="33"/>
        <end position="54"/>
    </location>
</feature>